<accession>A0A4U6XJ34</accession>
<dbReference type="AlphaFoldDB" id="A0A4U6XJ34"/>
<dbReference type="Proteomes" id="UP000310108">
    <property type="component" value="Unassembled WGS sequence"/>
</dbReference>
<feature type="compositionally biased region" description="Polar residues" evidence="1">
    <location>
        <begin position="68"/>
        <end position="78"/>
    </location>
</feature>
<evidence type="ECO:0000256" key="1">
    <source>
        <dbReference type="SAM" id="MobiDB-lite"/>
    </source>
</evidence>
<feature type="compositionally biased region" description="Basic and acidic residues" evidence="1">
    <location>
        <begin position="25"/>
        <end position="38"/>
    </location>
</feature>
<feature type="region of interest" description="Disordered" evidence="1">
    <location>
        <begin position="1"/>
        <end position="40"/>
    </location>
</feature>
<name>A0A4U6XJ34_9PEZI</name>
<keyword evidence="3" id="KW-1185">Reference proteome</keyword>
<dbReference type="EMBL" id="PJEX01000085">
    <property type="protein sequence ID" value="TKW55831.1"/>
    <property type="molecule type" value="Genomic_DNA"/>
</dbReference>
<reference evidence="2 3" key="1">
    <citation type="journal article" date="2019" name="PLoS ONE">
        <title>Comparative genome analysis indicates high evolutionary potential of pathogenicity genes in Colletotrichum tanaceti.</title>
        <authorList>
            <person name="Lelwala R.V."/>
            <person name="Korhonen P.K."/>
            <person name="Young N.D."/>
            <person name="Scott J.B."/>
            <person name="Ades P.A."/>
            <person name="Gasser R.B."/>
            <person name="Taylor P.W.J."/>
        </authorList>
    </citation>
    <scope>NUCLEOTIDE SEQUENCE [LARGE SCALE GENOMIC DNA]</scope>
    <source>
        <strain evidence="2">BRIP57314</strain>
    </source>
</reference>
<proteinExistence type="predicted"/>
<evidence type="ECO:0000313" key="3">
    <source>
        <dbReference type="Proteomes" id="UP000310108"/>
    </source>
</evidence>
<gene>
    <name evidence="2" type="ORF">CTA1_8771</name>
</gene>
<feature type="region of interest" description="Disordered" evidence="1">
    <location>
        <begin position="66"/>
        <end position="105"/>
    </location>
</feature>
<sequence>MSTSTSHSSVAVPQSNSFALARRLRPGERKKQKTETCTRRPVALDSSLTRFCPTLLSYSKPLERAHQKSWTAQTSTHRAQPRTDPFETSSAPTEPASGLPRPRPRPLSVPITNVVFRDVLFRSSAVPSLGLECMTQRGDFNRWSLALSHLRYYGNPVKVKSEGLLQRVTGDQIWLIALGAILRQWQVDLSNLKDSVIWFGRVGTVIENASQRDAAEISWLRKMCKAVSPFSSASAQEQQILMSLVQFGHRRALRFLGSRGAVQRPYFGLCDLGMFGGNGKHRSVGDACKIAMVQDDAISIHRKRKVGTWTDAPPFSNIFGAHLELQSFRE</sequence>
<comment type="caution">
    <text evidence="2">The sequence shown here is derived from an EMBL/GenBank/DDBJ whole genome shotgun (WGS) entry which is preliminary data.</text>
</comment>
<protein>
    <submittedName>
        <fullName evidence="2">Uncharacterized protein</fullName>
    </submittedName>
</protein>
<evidence type="ECO:0000313" key="2">
    <source>
        <dbReference type="EMBL" id="TKW55831.1"/>
    </source>
</evidence>
<organism evidence="2 3">
    <name type="scientific">Colletotrichum tanaceti</name>
    <dbReference type="NCBI Taxonomy" id="1306861"/>
    <lineage>
        <taxon>Eukaryota</taxon>
        <taxon>Fungi</taxon>
        <taxon>Dikarya</taxon>
        <taxon>Ascomycota</taxon>
        <taxon>Pezizomycotina</taxon>
        <taxon>Sordariomycetes</taxon>
        <taxon>Hypocreomycetidae</taxon>
        <taxon>Glomerellales</taxon>
        <taxon>Glomerellaceae</taxon>
        <taxon>Colletotrichum</taxon>
        <taxon>Colletotrichum destructivum species complex</taxon>
    </lineage>
</organism>
<feature type="compositionally biased region" description="Polar residues" evidence="1">
    <location>
        <begin position="1"/>
        <end position="18"/>
    </location>
</feature>